<dbReference type="AlphaFoldDB" id="A0A385DEV3"/>
<reference evidence="6 7" key="1">
    <citation type="submission" date="2018-08" db="EMBL/GenBank/DDBJ databases">
        <authorList>
            <person name="Ferrada E.E."/>
            <person name="Latorre B.A."/>
        </authorList>
    </citation>
    <scope>NUCLEOTIDE SEQUENCE [LARGE SCALE GENOMIC DNA]</scope>
    <source>
        <strain evidence="6 7">VK-A60T</strain>
    </source>
</reference>
<evidence type="ECO:0000256" key="3">
    <source>
        <dbReference type="SAM" id="SignalP"/>
    </source>
</evidence>
<evidence type="ECO:0000256" key="2">
    <source>
        <dbReference type="ARBA" id="ARBA00023002"/>
    </source>
</evidence>
<proteinExistence type="inferred from homology"/>
<dbReference type="GO" id="GO:0016491">
    <property type="term" value="F:oxidoreductase activity"/>
    <property type="evidence" value="ECO:0007669"/>
    <property type="project" value="UniProtKB-KW"/>
</dbReference>
<evidence type="ECO:0000256" key="1">
    <source>
        <dbReference type="ARBA" id="ARBA00009080"/>
    </source>
</evidence>
<dbReference type="GO" id="GO:0050661">
    <property type="term" value="F:NADP binding"/>
    <property type="evidence" value="ECO:0007669"/>
    <property type="project" value="InterPro"/>
</dbReference>
<dbReference type="InterPro" id="IPR051265">
    <property type="entry name" value="HIBADH-related_NP60_sf"/>
</dbReference>
<sequence length="301" mass="30769">MSAPSAPPHSSTAPAAVTVLGLGRMGSALAAAFLAAGHPTTVWNRSPGKADELVAQGARRAGSVAEAVAAAPLVVVCVADDPAVHQLLDPLGDALAGRTLVNLTTGTSAQARANAAWAKERGAAFLDGAIMAVPEDIATDDAVLLYSGPRAPFDEFEETLRVLSPAGTTHLGEDAGLSALHDLSLLALMWGVLNSFLHGAALLGTAGVRAETFAPLASRMVEVVAGYVTAAAPEVDAGSYPGGDATLTVHLEAMRHLAEESEALGVNAELPRFFQLLADRAIADGHAESGYSALVEQFRKP</sequence>
<accession>A0A385DEV3</accession>
<dbReference type="Proteomes" id="UP000259636">
    <property type="component" value="Chromosome"/>
</dbReference>
<evidence type="ECO:0000259" key="5">
    <source>
        <dbReference type="Pfam" id="PF21761"/>
    </source>
</evidence>
<dbReference type="PANTHER" id="PTHR43580:SF2">
    <property type="entry name" value="CYTOKINE-LIKE NUCLEAR FACTOR N-PAC"/>
    <property type="match status" value="1"/>
</dbReference>
<dbReference type="GeneID" id="300116707"/>
<dbReference type="PANTHER" id="PTHR43580">
    <property type="entry name" value="OXIDOREDUCTASE GLYR1-RELATED"/>
    <property type="match status" value="1"/>
</dbReference>
<feature type="domain" description="6-phosphogluconate dehydrogenase NADP-binding" evidence="4">
    <location>
        <begin position="17"/>
        <end position="165"/>
    </location>
</feature>
<evidence type="ECO:0000259" key="4">
    <source>
        <dbReference type="Pfam" id="PF03446"/>
    </source>
</evidence>
<evidence type="ECO:0000313" key="6">
    <source>
        <dbReference type="EMBL" id="AXQ56908.1"/>
    </source>
</evidence>
<feature type="signal peptide" evidence="3">
    <location>
        <begin position="1"/>
        <end position="30"/>
    </location>
</feature>
<dbReference type="SUPFAM" id="SSF51735">
    <property type="entry name" value="NAD(P)-binding Rossmann-fold domains"/>
    <property type="match status" value="1"/>
</dbReference>
<feature type="chain" id="PRO_5017286663" evidence="3">
    <location>
        <begin position="31"/>
        <end position="301"/>
    </location>
</feature>
<dbReference type="RefSeq" id="WP_101281114.1">
    <property type="nucleotide sequence ID" value="NZ_CP031742.1"/>
</dbReference>
<dbReference type="InterPro" id="IPR048666">
    <property type="entry name" value="RedAm-like_C"/>
</dbReference>
<dbReference type="Gene3D" id="3.40.50.720">
    <property type="entry name" value="NAD(P)-binding Rossmann-like Domain"/>
    <property type="match status" value="1"/>
</dbReference>
<dbReference type="PIRSF" id="PIRSF000103">
    <property type="entry name" value="HIBADH"/>
    <property type="match status" value="1"/>
</dbReference>
<protein>
    <submittedName>
        <fullName evidence="6">NAD(P)-dependent oxidoreductase</fullName>
    </submittedName>
</protein>
<organism evidence="6 7">
    <name type="scientific">Streptomyces koyangensis</name>
    <dbReference type="NCBI Taxonomy" id="188770"/>
    <lineage>
        <taxon>Bacteria</taxon>
        <taxon>Bacillati</taxon>
        <taxon>Actinomycetota</taxon>
        <taxon>Actinomycetes</taxon>
        <taxon>Kitasatosporales</taxon>
        <taxon>Streptomycetaceae</taxon>
        <taxon>Streptomyces</taxon>
        <taxon>Streptomyces aurantiacus group</taxon>
    </lineage>
</organism>
<name>A0A385DEV3_9ACTN</name>
<dbReference type="Pfam" id="PF03446">
    <property type="entry name" value="NAD_binding_2"/>
    <property type="match status" value="1"/>
</dbReference>
<keyword evidence="3" id="KW-0732">Signal</keyword>
<gene>
    <name evidence="6" type="ORF">D0C37_21405</name>
</gene>
<evidence type="ECO:0000313" key="7">
    <source>
        <dbReference type="Proteomes" id="UP000259636"/>
    </source>
</evidence>
<dbReference type="InterPro" id="IPR015815">
    <property type="entry name" value="HIBADH-related"/>
</dbReference>
<feature type="domain" description="NADPH-dependent reductive aminase-like C-terminal" evidence="5">
    <location>
        <begin position="174"/>
        <end position="300"/>
    </location>
</feature>
<dbReference type="InterPro" id="IPR013328">
    <property type="entry name" value="6PGD_dom2"/>
</dbReference>
<keyword evidence="2" id="KW-0560">Oxidoreductase</keyword>
<dbReference type="InterPro" id="IPR036291">
    <property type="entry name" value="NAD(P)-bd_dom_sf"/>
</dbReference>
<dbReference type="Gene3D" id="1.10.1040.10">
    <property type="entry name" value="N-(1-d-carboxylethyl)-l-norvaline Dehydrogenase, domain 2"/>
    <property type="match status" value="1"/>
</dbReference>
<dbReference type="InterPro" id="IPR006115">
    <property type="entry name" value="6PGDH_NADP-bd"/>
</dbReference>
<dbReference type="EMBL" id="CP031742">
    <property type="protein sequence ID" value="AXQ56908.1"/>
    <property type="molecule type" value="Genomic_DNA"/>
</dbReference>
<dbReference type="KEGG" id="sky:D0C37_21405"/>
<comment type="similarity">
    <text evidence="1">Belongs to the HIBADH-related family.</text>
</comment>
<dbReference type="Pfam" id="PF21761">
    <property type="entry name" value="RedAm-like_C"/>
    <property type="match status" value="1"/>
</dbReference>